<dbReference type="Proteomes" id="UP001501867">
    <property type="component" value="Unassembled WGS sequence"/>
</dbReference>
<proteinExistence type="predicted"/>
<evidence type="ECO:0008006" key="4">
    <source>
        <dbReference type="Google" id="ProtNLM"/>
    </source>
</evidence>
<dbReference type="InterPro" id="IPR029063">
    <property type="entry name" value="SAM-dependent_MTases_sf"/>
</dbReference>
<evidence type="ECO:0000256" key="1">
    <source>
        <dbReference type="SAM" id="MobiDB-lite"/>
    </source>
</evidence>
<organism evidence="2 3">
    <name type="scientific">Streptomyces polychromogenes</name>
    <dbReference type="NCBI Taxonomy" id="67342"/>
    <lineage>
        <taxon>Bacteria</taxon>
        <taxon>Bacillati</taxon>
        <taxon>Actinomycetota</taxon>
        <taxon>Actinomycetes</taxon>
        <taxon>Kitasatosporales</taxon>
        <taxon>Streptomycetaceae</taxon>
        <taxon>Streptomyces</taxon>
    </lineage>
</organism>
<dbReference type="EMBL" id="BAAABV010000005">
    <property type="protein sequence ID" value="GAA0271556.1"/>
    <property type="molecule type" value="Genomic_DNA"/>
</dbReference>
<feature type="region of interest" description="Disordered" evidence="1">
    <location>
        <begin position="17"/>
        <end position="72"/>
    </location>
</feature>
<keyword evidence="3" id="KW-1185">Reference proteome</keyword>
<evidence type="ECO:0000313" key="3">
    <source>
        <dbReference type="Proteomes" id="UP001501867"/>
    </source>
</evidence>
<accession>A0ABN0V268</accession>
<protein>
    <recommendedName>
        <fullName evidence="4">DNA methylase N-4/N-6 domain-containing protein</fullName>
    </recommendedName>
</protein>
<name>A0ABN0V268_9ACTN</name>
<gene>
    <name evidence="2" type="ORF">GCM10010302_06450</name>
</gene>
<dbReference type="SUPFAM" id="SSF53335">
    <property type="entry name" value="S-adenosyl-L-methionine-dependent methyltransferases"/>
    <property type="match status" value="1"/>
</dbReference>
<sequence length="109" mass="11417">MSWVVVSPRRAPLVRSACHSARRTDGRGRSVPRCGAAHSPQALPRGLEGALDPVLDPSGGTGTTTTTAAAKAPGRVGISADISPTYIRLAAWHNTPLPGTDRRRAASRR</sequence>
<comment type="caution">
    <text evidence="2">The sequence shown here is derived from an EMBL/GenBank/DDBJ whole genome shotgun (WGS) entry which is preliminary data.</text>
</comment>
<reference evidence="2 3" key="1">
    <citation type="journal article" date="2019" name="Int. J. Syst. Evol. Microbiol.">
        <title>The Global Catalogue of Microorganisms (GCM) 10K type strain sequencing project: providing services to taxonomists for standard genome sequencing and annotation.</title>
        <authorList>
            <consortium name="The Broad Institute Genomics Platform"/>
            <consortium name="The Broad Institute Genome Sequencing Center for Infectious Disease"/>
            <person name="Wu L."/>
            <person name="Ma J."/>
        </authorList>
    </citation>
    <scope>NUCLEOTIDE SEQUENCE [LARGE SCALE GENOMIC DNA]</scope>
    <source>
        <strain evidence="2 3">JCM 4505</strain>
    </source>
</reference>
<evidence type="ECO:0000313" key="2">
    <source>
        <dbReference type="EMBL" id="GAA0271556.1"/>
    </source>
</evidence>